<organism evidence="2 3">
    <name type="scientific">Nitrospira moscoviensis</name>
    <dbReference type="NCBI Taxonomy" id="42253"/>
    <lineage>
        <taxon>Bacteria</taxon>
        <taxon>Pseudomonadati</taxon>
        <taxon>Nitrospirota</taxon>
        <taxon>Nitrospiria</taxon>
        <taxon>Nitrospirales</taxon>
        <taxon>Nitrospiraceae</taxon>
        <taxon>Nitrospira</taxon>
    </lineage>
</organism>
<dbReference type="OrthoDB" id="9122612at2"/>
<keyword evidence="3" id="KW-1185">Reference proteome</keyword>
<accession>A0A0K2GBZ9</accession>
<evidence type="ECO:0000313" key="3">
    <source>
        <dbReference type="Proteomes" id="UP000069205"/>
    </source>
</evidence>
<proteinExistence type="predicted"/>
<name>A0A0K2GBZ9_NITMO</name>
<reference evidence="2 3" key="1">
    <citation type="journal article" date="2015" name="Proc. Natl. Acad. Sci. U.S.A.">
        <title>Expanded metabolic versatility of ubiquitous nitrite-oxidizing bacteria from the genus Nitrospira.</title>
        <authorList>
            <person name="Koch H."/>
            <person name="Lucker S."/>
            <person name="Albertsen M."/>
            <person name="Kitzinger K."/>
            <person name="Herbold C."/>
            <person name="Spieck E."/>
            <person name="Nielsen P.H."/>
            <person name="Wagner M."/>
            <person name="Daims H."/>
        </authorList>
    </citation>
    <scope>NUCLEOTIDE SEQUENCE [LARGE SCALE GENOMIC DNA]</scope>
    <source>
        <strain evidence="2 3">NSP M-1</strain>
    </source>
</reference>
<dbReference type="EMBL" id="CP011801">
    <property type="protein sequence ID" value="ALA58137.1"/>
    <property type="molecule type" value="Genomic_DNA"/>
</dbReference>
<keyword evidence="1" id="KW-1133">Transmembrane helix</keyword>
<dbReference type="STRING" id="42253.NITMOv2_1717"/>
<keyword evidence="1" id="KW-0812">Transmembrane</keyword>
<dbReference type="KEGG" id="nmv:NITMOv2_1717"/>
<sequence>MQRLPPISFDQLLPESDELEEGGLSGDGSTPADRIKLGVAWLCTTAAGIAALVYSTMSQVPQMYTVGGLVGLLVMYAAYGASLRKKNPVQFADSLYYMGFLWAVFALLAAFVAWPALKLTADAVLTTFGYALVATFSGMLLRMLVIQFQATLSDRIVYAQETIDRRVAALARQIDGATMDIATFTRRAANELGGALNKLVRALDETRDKITEQQRTMTATMSAGFESSVKEMLGRLTAVEIPQDLLATEVGKLVAVLGKRGADIEQAARQLEKSLAQTAETVTRLGDSLYGSEAAKRVGTAVNELSTTIQDRTGEFAKMTTALESSRAELESQLKSMQSLRSAFGNVSTQLAALEAQLRDVPSQALSLDVTDGLLNIQTAIQSSLAASKAIETAMRGVMSFLKESVTGEQVVHGK</sequence>
<gene>
    <name evidence="2" type="ORF">NITMOv2_1717</name>
</gene>
<keyword evidence="1" id="KW-0472">Membrane</keyword>
<protein>
    <submittedName>
        <fullName evidence="2">Uncharacterized protein</fullName>
    </submittedName>
</protein>
<dbReference type="Proteomes" id="UP000069205">
    <property type="component" value="Chromosome"/>
</dbReference>
<feature type="transmembrane region" description="Helical" evidence="1">
    <location>
        <begin position="95"/>
        <end position="117"/>
    </location>
</feature>
<evidence type="ECO:0000256" key="1">
    <source>
        <dbReference type="SAM" id="Phobius"/>
    </source>
</evidence>
<dbReference type="PATRIC" id="fig|42253.5.peg.1689"/>
<dbReference type="RefSeq" id="WP_053379342.1">
    <property type="nucleotide sequence ID" value="NZ_CP011801.1"/>
</dbReference>
<feature type="transmembrane region" description="Helical" evidence="1">
    <location>
        <begin position="39"/>
        <end position="57"/>
    </location>
</feature>
<feature type="transmembrane region" description="Helical" evidence="1">
    <location>
        <begin position="63"/>
        <end position="83"/>
    </location>
</feature>
<evidence type="ECO:0000313" key="2">
    <source>
        <dbReference type="EMBL" id="ALA58137.1"/>
    </source>
</evidence>
<dbReference type="AlphaFoldDB" id="A0A0K2GBZ9"/>
<feature type="transmembrane region" description="Helical" evidence="1">
    <location>
        <begin position="123"/>
        <end position="145"/>
    </location>
</feature>